<dbReference type="Proteomes" id="UP000534590">
    <property type="component" value="Unassembled WGS sequence"/>
</dbReference>
<evidence type="ECO:0000313" key="10">
    <source>
        <dbReference type="Proteomes" id="UP000534590"/>
    </source>
</evidence>
<keyword evidence="3 8" id="KW-0808">Transferase</keyword>
<evidence type="ECO:0000313" key="9">
    <source>
        <dbReference type="EMBL" id="MBB4492471.1"/>
    </source>
</evidence>
<comment type="caution">
    <text evidence="9">The sequence shown here is derived from an EMBL/GenBank/DDBJ whole genome shotgun (WGS) entry which is preliminary data.</text>
</comment>
<comment type="similarity">
    <text evidence="7 8">Belongs to the autoinducer synthase family.</text>
</comment>
<protein>
    <recommendedName>
        <fullName evidence="1 8">Acyl-homoserine-lactone synthase</fullName>
        <ecNumber evidence="1 8">2.3.1.184</ecNumber>
    </recommendedName>
    <alternativeName>
        <fullName evidence="8">Autoinducer synthesis protein</fullName>
    </alternativeName>
</protein>
<reference evidence="9 10" key="1">
    <citation type="submission" date="2020-08" db="EMBL/GenBank/DDBJ databases">
        <title>Genomic Encyclopedia of Type Strains, Phase IV (KMG-V): Genome sequencing to study the core and pangenomes of soil and plant-associated prokaryotes.</title>
        <authorList>
            <person name="Whitman W."/>
        </authorList>
    </citation>
    <scope>NUCLEOTIDE SEQUENCE [LARGE SCALE GENOMIC DNA]</scope>
    <source>
        <strain evidence="9 10">SEMIA 461</strain>
    </source>
</reference>
<dbReference type="PANTHER" id="PTHR39322:SF1">
    <property type="entry name" value="ISOVALERYL-HOMOSERINE LACTONE SYNTHASE"/>
    <property type="match status" value="1"/>
</dbReference>
<dbReference type="InterPro" id="IPR001690">
    <property type="entry name" value="Autoind_synthase"/>
</dbReference>
<dbReference type="EMBL" id="JACIHP010000005">
    <property type="protein sequence ID" value="MBB4492471.1"/>
    <property type="molecule type" value="Genomic_DNA"/>
</dbReference>
<evidence type="ECO:0000256" key="4">
    <source>
        <dbReference type="ARBA" id="ARBA00022691"/>
    </source>
</evidence>
<evidence type="ECO:0000256" key="8">
    <source>
        <dbReference type="RuleBase" id="RU361135"/>
    </source>
</evidence>
<dbReference type="InterPro" id="IPR018311">
    <property type="entry name" value="Autoind_synth_CS"/>
</dbReference>
<proteinExistence type="inferred from homology"/>
<name>A0ABR6JC15_AGRRD</name>
<evidence type="ECO:0000256" key="1">
    <source>
        <dbReference type="ARBA" id="ARBA00012340"/>
    </source>
</evidence>
<dbReference type="PANTHER" id="PTHR39322">
    <property type="entry name" value="ACYL-HOMOSERINE-LACTONE SYNTHASE"/>
    <property type="match status" value="1"/>
</dbReference>
<evidence type="ECO:0000256" key="6">
    <source>
        <dbReference type="ARBA" id="ARBA00048576"/>
    </source>
</evidence>
<dbReference type="EC" id="2.3.1.184" evidence="1 8"/>
<dbReference type="Pfam" id="PF00765">
    <property type="entry name" value="Autoind_synth"/>
    <property type="match status" value="1"/>
</dbReference>
<evidence type="ECO:0000256" key="5">
    <source>
        <dbReference type="ARBA" id="ARBA00022929"/>
    </source>
</evidence>
<dbReference type="PRINTS" id="PR01549">
    <property type="entry name" value="AUTOINDCRSYN"/>
</dbReference>
<dbReference type="Gene3D" id="3.30.450.90">
    <property type="match status" value="1"/>
</dbReference>
<dbReference type="InterPro" id="IPR016181">
    <property type="entry name" value="Acyl_CoA_acyltransferase"/>
</dbReference>
<sequence>MHIMAIAAPRNEGEKKLLEEHHKLRARVFSGRLGWDVHVHGGHERDAFDDLGPTYILAVSEGDHVLGCARLLPAVGPTMVGDVFSSLLPDGNLHPHDAMIESSRFCVDTSHEVAGRSNRAHETTLAMFAGIVEWALLAGYTEIVTVTDLRFERILSRVEWPLRRIGPVKKIGTTTAVAGILPVSSLIFEKLQPANYCSMMEFRPTRPKERLVAHPSSHARLVRKLKEALGDQLCSALDDGAVVEVMLNPDGRLFIEYIGRAIAAAGEISASAAEMLIGTVAHALRSEVGMNQPVISGELPIGGHRFEGLLPPVVANPAFSIRRRTSRLIALDEVAELDTYRTLAAALVMSQTLPTCHLRWRSDTSWPWPTFATRFGVF</sequence>
<keyword evidence="10" id="KW-1185">Reference proteome</keyword>
<evidence type="ECO:0000256" key="2">
    <source>
        <dbReference type="ARBA" id="ARBA00022654"/>
    </source>
</evidence>
<evidence type="ECO:0000256" key="7">
    <source>
        <dbReference type="PROSITE-ProRule" id="PRU00533"/>
    </source>
</evidence>
<dbReference type="NCBIfam" id="NF010408">
    <property type="entry name" value="PRK13834.1"/>
    <property type="match status" value="1"/>
</dbReference>
<organism evidence="9 10">
    <name type="scientific">Agrobacterium radiobacter</name>
    <dbReference type="NCBI Taxonomy" id="362"/>
    <lineage>
        <taxon>Bacteria</taxon>
        <taxon>Pseudomonadati</taxon>
        <taxon>Pseudomonadota</taxon>
        <taxon>Alphaproteobacteria</taxon>
        <taxon>Hyphomicrobiales</taxon>
        <taxon>Rhizobiaceae</taxon>
        <taxon>Rhizobium/Agrobacterium group</taxon>
        <taxon>Agrobacterium</taxon>
        <taxon>Agrobacterium tumefaciens complex</taxon>
    </lineage>
</organism>
<keyword evidence="2 7" id="KW-0673">Quorum sensing</keyword>
<evidence type="ECO:0000256" key="3">
    <source>
        <dbReference type="ARBA" id="ARBA00022679"/>
    </source>
</evidence>
<dbReference type="PROSITE" id="PS51187">
    <property type="entry name" value="AUTOINDUCER_SYNTH_2"/>
    <property type="match status" value="1"/>
</dbReference>
<accession>A0ABR6JC15</accession>
<keyword evidence="5 7" id="KW-0071">Autoinducer synthesis</keyword>
<dbReference type="Gene3D" id="3.40.630.30">
    <property type="match status" value="1"/>
</dbReference>
<gene>
    <name evidence="9" type="ORF">GGE40_004316</name>
</gene>
<dbReference type="PROSITE" id="PS00949">
    <property type="entry name" value="AUTOINDUCER_SYNTH_1"/>
    <property type="match status" value="1"/>
</dbReference>
<keyword evidence="4 8" id="KW-0949">S-adenosyl-L-methionine</keyword>
<dbReference type="SUPFAM" id="SSF55729">
    <property type="entry name" value="Acyl-CoA N-acyltransferases (Nat)"/>
    <property type="match status" value="1"/>
</dbReference>
<comment type="catalytic activity">
    <reaction evidence="6 8">
        <text>a fatty acyl-[ACP] + S-adenosyl-L-methionine = an N-acyl-L-homoserine lactone + S-methyl-5'-thioadenosine + holo-[ACP] + H(+)</text>
        <dbReference type="Rhea" id="RHEA:10096"/>
        <dbReference type="Rhea" id="RHEA-COMP:9685"/>
        <dbReference type="Rhea" id="RHEA-COMP:14125"/>
        <dbReference type="ChEBI" id="CHEBI:15378"/>
        <dbReference type="ChEBI" id="CHEBI:17509"/>
        <dbReference type="ChEBI" id="CHEBI:55474"/>
        <dbReference type="ChEBI" id="CHEBI:59789"/>
        <dbReference type="ChEBI" id="CHEBI:64479"/>
        <dbReference type="ChEBI" id="CHEBI:138651"/>
        <dbReference type="EC" id="2.3.1.184"/>
    </reaction>
</comment>